<sequence length="178" mass="20435">KGDPEMCTTIYCFFLQSHALAPGPCKYNPFPFIFPHSLTEISVIMKHVHPEIGTYETSPKAIIERVHRSVLGEPVSRKSHHFSSGGFEPYGMLSKSSMSHSLSSVPSNSGTRRWISRNEVGPPEITAYMINDKGNKVWIKFESFEKTIFPVNESRFYKPRLHKIDFLNKKKKSHYDEE</sequence>
<proteinExistence type="predicted"/>
<feature type="non-terminal residue" evidence="1">
    <location>
        <position position="1"/>
    </location>
</feature>
<dbReference type="AlphaFoldDB" id="A0A0K2SZM8"/>
<dbReference type="OrthoDB" id="10519394at2759"/>
<evidence type="ECO:0000313" key="1">
    <source>
        <dbReference type="EMBL" id="CDW19239.1"/>
    </source>
</evidence>
<organism evidence="1">
    <name type="scientific">Lepeophtheirus salmonis</name>
    <name type="common">Salmon louse</name>
    <name type="synonym">Caligus salmonis</name>
    <dbReference type="NCBI Taxonomy" id="72036"/>
    <lineage>
        <taxon>Eukaryota</taxon>
        <taxon>Metazoa</taxon>
        <taxon>Ecdysozoa</taxon>
        <taxon>Arthropoda</taxon>
        <taxon>Crustacea</taxon>
        <taxon>Multicrustacea</taxon>
        <taxon>Hexanauplia</taxon>
        <taxon>Copepoda</taxon>
        <taxon>Siphonostomatoida</taxon>
        <taxon>Caligidae</taxon>
        <taxon>Lepeophtheirus</taxon>
    </lineage>
</organism>
<protein>
    <submittedName>
        <fullName evidence="1">Uncharacterized protein</fullName>
    </submittedName>
</protein>
<name>A0A0K2SZM8_LEPSM</name>
<reference evidence="1" key="1">
    <citation type="submission" date="2014-05" db="EMBL/GenBank/DDBJ databases">
        <authorList>
            <person name="Chronopoulou M."/>
        </authorList>
    </citation>
    <scope>NUCLEOTIDE SEQUENCE</scope>
    <source>
        <tissue evidence="1">Whole organism</tissue>
    </source>
</reference>
<dbReference type="EMBL" id="HACA01001878">
    <property type="protein sequence ID" value="CDW19239.1"/>
    <property type="molecule type" value="Transcribed_RNA"/>
</dbReference>
<accession>A0A0K2SZM8</accession>